<proteinExistence type="predicted"/>
<feature type="domain" description="Peptidase A2" evidence="2">
    <location>
        <begin position="42"/>
        <end position="81"/>
    </location>
</feature>
<dbReference type="PROSITE" id="PS50175">
    <property type="entry name" value="ASP_PROT_RETROV"/>
    <property type="match status" value="1"/>
</dbReference>
<evidence type="ECO:0000313" key="3">
    <source>
        <dbReference type="EMBL" id="GFY38467.1"/>
    </source>
</evidence>
<gene>
    <name evidence="3" type="ORF">TNIN_291441</name>
</gene>
<reference evidence="3" key="1">
    <citation type="submission" date="2020-08" db="EMBL/GenBank/DDBJ databases">
        <title>Multicomponent nature underlies the extraordinary mechanical properties of spider dragline silk.</title>
        <authorList>
            <person name="Kono N."/>
            <person name="Nakamura H."/>
            <person name="Mori M."/>
            <person name="Yoshida Y."/>
            <person name="Ohtoshi R."/>
            <person name="Malay A.D."/>
            <person name="Moran D.A.P."/>
            <person name="Tomita M."/>
            <person name="Numata K."/>
            <person name="Arakawa K."/>
        </authorList>
    </citation>
    <scope>NUCLEOTIDE SEQUENCE</scope>
</reference>
<protein>
    <recommendedName>
        <fullName evidence="2">Peptidase A2 domain-containing protein</fullName>
    </recommendedName>
</protein>
<dbReference type="GO" id="GO:0004190">
    <property type="term" value="F:aspartic-type endopeptidase activity"/>
    <property type="evidence" value="ECO:0007669"/>
    <property type="project" value="InterPro"/>
</dbReference>
<dbReference type="AlphaFoldDB" id="A0A8X6WNJ1"/>
<organism evidence="3 4">
    <name type="scientific">Trichonephila inaurata madagascariensis</name>
    <dbReference type="NCBI Taxonomy" id="2747483"/>
    <lineage>
        <taxon>Eukaryota</taxon>
        <taxon>Metazoa</taxon>
        <taxon>Ecdysozoa</taxon>
        <taxon>Arthropoda</taxon>
        <taxon>Chelicerata</taxon>
        <taxon>Arachnida</taxon>
        <taxon>Araneae</taxon>
        <taxon>Araneomorphae</taxon>
        <taxon>Entelegynae</taxon>
        <taxon>Araneoidea</taxon>
        <taxon>Nephilidae</taxon>
        <taxon>Trichonephila</taxon>
        <taxon>Trichonephila inaurata</taxon>
    </lineage>
</organism>
<keyword evidence="4" id="KW-1185">Reference proteome</keyword>
<comment type="caution">
    <text evidence="3">The sequence shown here is derived from an EMBL/GenBank/DDBJ whole genome shotgun (WGS) entry which is preliminary data.</text>
</comment>
<dbReference type="EMBL" id="BMAV01000863">
    <property type="protein sequence ID" value="GFY38467.1"/>
    <property type="molecule type" value="Genomic_DNA"/>
</dbReference>
<accession>A0A8X6WNJ1</accession>
<evidence type="ECO:0000256" key="1">
    <source>
        <dbReference type="ARBA" id="ARBA00022801"/>
    </source>
</evidence>
<sequence length="81" mass="8979">MQNLCSFRVKSKSGKLIAQLLNEASNLGSSYRFILFDKTSNRQYLVDTGADLSVIPSTPAEKRKPTSNFTLVIQPLSKLMA</sequence>
<name>A0A8X6WNJ1_9ARAC</name>
<dbReference type="OrthoDB" id="8059982at2759"/>
<dbReference type="InterPro" id="IPR001995">
    <property type="entry name" value="Peptidase_A2_cat"/>
</dbReference>
<evidence type="ECO:0000259" key="2">
    <source>
        <dbReference type="PROSITE" id="PS50175"/>
    </source>
</evidence>
<dbReference type="InterPro" id="IPR021109">
    <property type="entry name" value="Peptidase_aspartic_dom_sf"/>
</dbReference>
<dbReference type="GO" id="GO:0006508">
    <property type="term" value="P:proteolysis"/>
    <property type="evidence" value="ECO:0007669"/>
    <property type="project" value="InterPro"/>
</dbReference>
<evidence type="ECO:0000313" key="4">
    <source>
        <dbReference type="Proteomes" id="UP000886998"/>
    </source>
</evidence>
<dbReference type="Proteomes" id="UP000886998">
    <property type="component" value="Unassembled WGS sequence"/>
</dbReference>
<dbReference type="SUPFAM" id="SSF50630">
    <property type="entry name" value="Acid proteases"/>
    <property type="match status" value="1"/>
</dbReference>
<keyword evidence="1" id="KW-0378">Hydrolase</keyword>